<dbReference type="PRINTS" id="PR00344">
    <property type="entry name" value="BCTRLSENSOR"/>
</dbReference>
<keyword evidence="8" id="KW-0472">Membrane</keyword>
<dbReference type="Pfam" id="PF08448">
    <property type="entry name" value="PAS_4"/>
    <property type="match status" value="1"/>
</dbReference>
<dbReference type="InterPro" id="IPR003661">
    <property type="entry name" value="HisK_dim/P_dom"/>
</dbReference>
<dbReference type="GO" id="GO:0005886">
    <property type="term" value="C:plasma membrane"/>
    <property type="evidence" value="ECO:0007669"/>
    <property type="project" value="UniProtKB-SubCell"/>
</dbReference>
<keyword evidence="4 7" id="KW-0597">Phosphoprotein</keyword>
<comment type="catalytic activity">
    <reaction evidence="1">
        <text>ATP + protein L-histidine = ADP + protein N-phospho-L-histidine.</text>
        <dbReference type="EC" id="2.7.13.3"/>
    </reaction>
</comment>
<dbReference type="Pfam" id="PF00072">
    <property type="entry name" value="Response_reg"/>
    <property type="match status" value="1"/>
</dbReference>
<dbReference type="Gene3D" id="3.40.50.2300">
    <property type="match status" value="1"/>
</dbReference>
<dbReference type="SMART" id="SM00448">
    <property type="entry name" value="REC"/>
    <property type="match status" value="1"/>
</dbReference>
<feature type="transmembrane region" description="Helical" evidence="8">
    <location>
        <begin position="12"/>
        <end position="36"/>
    </location>
</feature>
<dbReference type="AlphaFoldDB" id="A0AAW9QJZ2"/>
<evidence type="ECO:0000256" key="4">
    <source>
        <dbReference type="ARBA" id="ARBA00022553"/>
    </source>
</evidence>
<dbReference type="SUPFAM" id="SSF55785">
    <property type="entry name" value="PYP-like sensor domain (PAS domain)"/>
    <property type="match status" value="1"/>
</dbReference>
<dbReference type="RefSeq" id="WP_332291032.1">
    <property type="nucleotide sequence ID" value="NZ_JAZIBG010000036.1"/>
</dbReference>
<reference evidence="12 13" key="1">
    <citation type="submission" date="2024-02" db="EMBL/GenBank/DDBJ databases">
        <title>Genome sequence of Aquincola sp. MAHUQ-54.</title>
        <authorList>
            <person name="Huq M.A."/>
        </authorList>
    </citation>
    <scope>NUCLEOTIDE SEQUENCE [LARGE SCALE GENOMIC DNA]</scope>
    <source>
        <strain evidence="12 13">MAHUQ-54</strain>
    </source>
</reference>
<dbReference type="PROSITE" id="PS50109">
    <property type="entry name" value="HIS_KIN"/>
    <property type="match status" value="1"/>
</dbReference>
<dbReference type="SUPFAM" id="SSF52172">
    <property type="entry name" value="CheY-like"/>
    <property type="match status" value="1"/>
</dbReference>
<keyword evidence="5" id="KW-0808">Transferase</keyword>
<dbReference type="SMART" id="SM00387">
    <property type="entry name" value="HATPase_c"/>
    <property type="match status" value="1"/>
</dbReference>
<dbReference type="SMART" id="SM00388">
    <property type="entry name" value="HisKA"/>
    <property type="match status" value="1"/>
</dbReference>
<feature type="domain" description="Histidine kinase" evidence="9">
    <location>
        <begin position="481"/>
        <end position="698"/>
    </location>
</feature>
<dbReference type="GO" id="GO:0009927">
    <property type="term" value="F:histidine phosphotransfer kinase activity"/>
    <property type="evidence" value="ECO:0007669"/>
    <property type="project" value="TreeGrafter"/>
</dbReference>
<dbReference type="Pfam" id="PF00512">
    <property type="entry name" value="HisKA"/>
    <property type="match status" value="1"/>
</dbReference>
<feature type="domain" description="Response regulatory" evidence="10">
    <location>
        <begin position="716"/>
        <end position="830"/>
    </location>
</feature>
<keyword evidence="13" id="KW-1185">Reference proteome</keyword>
<dbReference type="SUPFAM" id="SSF47384">
    <property type="entry name" value="Homodimeric domain of signal transducing histidine kinase"/>
    <property type="match status" value="1"/>
</dbReference>
<dbReference type="InterPro" id="IPR013656">
    <property type="entry name" value="PAS_4"/>
</dbReference>
<dbReference type="SUPFAM" id="SSF55874">
    <property type="entry name" value="ATPase domain of HSP90 chaperone/DNA topoisomerase II/histidine kinase"/>
    <property type="match status" value="1"/>
</dbReference>
<evidence type="ECO:0000256" key="1">
    <source>
        <dbReference type="ARBA" id="ARBA00000085"/>
    </source>
</evidence>
<sequence length="830" mass="88078">MLLNLRRRAISLRTCLVALMMVASVPMALFMSVQIVRDAQGEMQRMAAQLEATTAAAAAAVERELTASAESLALLAHASVLRAGDVEGFGAMLRSWPQPLLRRSWDAVFVLDERLQRSVYSSGPAPWQWPDGGGTADGGRLRVTGLVRSPDGTWAMAVAVRVGDGPYWLGAWIEAAYWQALLERTSLPEGGFATLYDGEHRIIARTMSPGRFVGGMLPPGAVARMGTRASGVHRAELLEGGDTYAAWQRLSQGGWGVGAGVPAQPLEARATQSMLRAFGIAAACLLAGVFIALRLARQVTRPLAALGAGQPWDGVLAVREVASLRDALGEVRAGEAAARQRLQHKADEFAAVFDGSPIGLAFAQDSSARQRRFNPALQSLLQPPEGGGAVQVSQDGQVIGFEQTPLAVAASTGRPVGATTLELRWEGSDALRIVVVQAVPLRDADGRPRGAIAAVVDVTDRQRAEQAAQRANEAKDRFLAMLSHELRNPLNAITSAAEVLQLLGDAGAQRTEAADARGIIARQTRHLAHLVADLLDMARVVAGDVTLAPAPLDLAALAAEQAARQAAAPGLAAHRVVLDLHAAWTVADRARMAQVLLNLLENARKYTPAGGSITLTTRSEHGRAVLEVSDTGRGIPAELQAQAFDAFVQGERRLDRQEGGLGLGLALVQRIVQLHGGTVGVRSSGQGSVFRVELPGAEPPRSDEPAGNPRRATPRHVLLIDDNADALQALRSALVLEGHEVHCASDGDQGLRRLLARRPEVAVIDLGLPGLDGYEVARRSRAAGFAGCLVALSGYSSQRDVRTAMKAGFDVQLPKPVDFARLREVLARPL</sequence>
<name>A0AAW9QJZ2_9BURK</name>
<organism evidence="12 13">
    <name type="scientific">Aquincola agrisoli</name>
    <dbReference type="NCBI Taxonomy" id="3119538"/>
    <lineage>
        <taxon>Bacteria</taxon>
        <taxon>Pseudomonadati</taxon>
        <taxon>Pseudomonadota</taxon>
        <taxon>Betaproteobacteria</taxon>
        <taxon>Burkholderiales</taxon>
        <taxon>Sphaerotilaceae</taxon>
        <taxon>Aquincola</taxon>
    </lineage>
</organism>
<evidence type="ECO:0000259" key="11">
    <source>
        <dbReference type="PROSITE" id="PS50113"/>
    </source>
</evidence>
<evidence type="ECO:0000256" key="8">
    <source>
        <dbReference type="SAM" id="Phobius"/>
    </source>
</evidence>
<dbReference type="PANTHER" id="PTHR43047:SF72">
    <property type="entry name" value="OSMOSENSING HISTIDINE PROTEIN KINASE SLN1"/>
    <property type="match status" value="1"/>
</dbReference>
<dbReference type="EMBL" id="JAZIBG010000036">
    <property type="protein sequence ID" value="MEF7615724.1"/>
    <property type="molecule type" value="Genomic_DNA"/>
</dbReference>
<keyword evidence="8" id="KW-1133">Transmembrane helix</keyword>
<dbReference type="Gene3D" id="3.30.565.10">
    <property type="entry name" value="Histidine kinase-like ATPase, C-terminal domain"/>
    <property type="match status" value="1"/>
</dbReference>
<evidence type="ECO:0000259" key="10">
    <source>
        <dbReference type="PROSITE" id="PS50110"/>
    </source>
</evidence>
<evidence type="ECO:0000256" key="7">
    <source>
        <dbReference type="PROSITE-ProRule" id="PRU00169"/>
    </source>
</evidence>
<dbReference type="PROSITE" id="PS50110">
    <property type="entry name" value="RESPONSE_REGULATORY"/>
    <property type="match status" value="1"/>
</dbReference>
<dbReference type="Gene3D" id="3.30.450.20">
    <property type="entry name" value="PAS domain"/>
    <property type="match status" value="1"/>
</dbReference>
<dbReference type="InterPro" id="IPR036890">
    <property type="entry name" value="HATPase_C_sf"/>
</dbReference>
<accession>A0AAW9QJZ2</accession>
<keyword evidence="12" id="KW-0067">ATP-binding</keyword>
<dbReference type="InterPro" id="IPR000700">
    <property type="entry name" value="PAS-assoc_C"/>
</dbReference>
<dbReference type="InterPro" id="IPR011006">
    <property type="entry name" value="CheY-like_superfamily"/>
</dbReference>
<feature type="domain" description="PAC" evidence="11">
    <location>
        <begin position="419"/>
        <end position="470"/>
    </location>
</feature>
<evidence type="ECO:0000256" key="3">
    <source>
        <dbReference type="ARBA" id="ARBA00012438"/>
    </source>
</evidence>
<gene>
    <name evidence="12" type="ORF">V4F39_17555</name>
</gene>
<evidence type="ECO:0000256" key="6">
    <source>
        <dbReference type="ARBA" id="ARBA00022777"/>
    </source>
</evidence>
<proteinExistence type="predicted"/>
<dbReference type="CDD" id="cd00082">
    <property type="entry name" value="HisKA"/>
    <property type="match status" value="1"/>
</dbReference>
<dbReference type="PANTHER" id="PTHR43047">
    <property type="entry name" value="TWO-COMPONENT HISTIDINE PROTEIN KINASE"/>
    <property type="match status" value="1"/>
</dbReference>
<evidence type="ECO:0000256" key="2">
    <source>
        <dbReference type="ARBA" id="ARBA00004429"/>
    </source>
</evidence>
<dbReference type="CDD" id="cd00075">
    <property type="entry name" value="HATPase"/>
    <property type="match status" value="1"/>
</dbReference>
<feature type="modified residue" description="4-aspartylphosphate" evidence="7">
    <location>
        <position position="765"/>
    </location>
</feature>
<dbReference type="FunFam" id="3.30.565.10:FF:000006">
    <property type="entry name" value="Sensor histidine kinase WalK"/>
    <property type="match status" value="1"/>
</dbReference>
<dbReference type="InterPro" id="IPR035965">
    <property type="entry name" value="PAS-like_dom_sf"/>
</dbReference>
<evidence type="ECO:0000313" key="12">
    <source>
        <dbReference type="EMBL" id="MEF7615724.1"/>
    </source>
</evidence>
<dbReference type="InterPro" id="IPR004358">
    <property type="entry name" value="Sig_transdc_His_kin-like_C"/>
</dbReference>
<dbReference type="GO" id="GO:0000155">
    <property type="term" value="F:phosphorelay sensor kinase activity"/>
    <property type="evidence" value="ECO:0007669"/>
    <property type="project" value="InterPro"/>
</dbReference>
<dbReference type="InterPro" id="IPR036097">
    <property type="entry name" value="HisK_dim/P_sf"/>
</dbReference>
<evidence type="ECO:0000313" key="13">
    <source>
        <dbReference type="Proteomes" id="UP001336250"/>
    </source>
</evidence>
<comment type="subcellular location">
    <subcellularLocation>
        <location evidence="2">Cell inner membrane</location>
        <topology evidence="2">Multi-pass membrane protein</topology>
    </subcellularLocation>
</comment>
<evidence type="ECO:0000256" key="5">
    <source>
        <dbReference type="ARBA" id="ARBA00022679"/>
    </source>
</evidence>
<comment type="caution">
    <text evidence="12">The sequence shown here is derived from an EMBL/GenBank/DDBJ whole genome shotgun (WGS) entry which is preliminary data.</text>
</comment>
<dbReference type="CDD" id="cd18774">
    <property type="entry name" value="PDC2_HK_sensor"/>
    <property type="match status" value="1"/>
</dbReference>
<dbReference type="Proteomes" id="UP001336250">
    <property type="component" value="Unassembled WGS sequence"/>
</dbReference>
<dbReference type="EC" id="2.7.13.3" evidence="3"/>
<dbReference type="GO" id="GO:0005524">
    <property type="term" value="F:ATP binding"/>
    <property type="evidence" value="ECO:0007669"/>
    <property type="project" value="UniProtKB-KW"/>
</dbReference>
<keyword evidence="8" id="KW-0812">Transmembrane</keyword>
<dbReference type="Pfam" id="PF02518">
    <property type="entry name" value="HATPase_c"/>
    <property type="match status" value="1"/>
</dbReference>
<protein>
    <recommendedName>
        <fullName evidence="3">histidine kinase</fullName>
        <ecNumber evidence="3">2.7.13.3</ecNumber>
    </recommendedName>
</protein>
<dbReference type="PROSITE" id="PS50113">
    <property type="entry name" value="PAC"/>
    <property type="match status" value="1"/>
</dbReference>
<dbReference type="Gene3D" id="1.10.287.130">
    <property type="match status" value="1"/>
</dbReference>
<dbReference type="InterPro" id="IPR003594">
    <property type="entry name" value="HATPase_dom"/>
</dbReference>
<keyword evidence="6" id="KW-0418">Kinase</keyword>
<keyword evidence="12" id="KW-0547">Nucleotide-binding</keyword>
<dbReference type="InterPro" id="IPR005467">
    <property type="entry name" value="His_kinase_dom"/>
</dbReference>
<dbReference type="InterPro" id="IPR001789">
    <property type="entry name" value="Sig_transdc_resp-reg_receiver"/>
</dbReference>
<evidence type="ECO:0000259" key="9">
    <source>
        <dbReference type="PROSITE" id="PS50109"/>
    </source>
</evidence>